<proteinExistence type="predicted"/>
<sequence length="62" mass="7138">MKTAKKTANHYSTYRDFYNKVVKEMKAADTKKEIEVRKSIADDLETVLKGKELVIEGNFISI</sequence>
<dbReference type="RefSeq" id="WP_173270970.1">
    <property type="nucleotide sequence ID" value="NZ_JABMKV010000002.1"/>
</dbReference>
<dbReference type="EMBL" id="JABMKV010000002">
    <property type="protein sequence ID" value="NQX31639.1"/>
    <property type="molecule type" value="Genomic_DNA"/>
</dbReference>
<dbReference type="Proteomes" id="UP000762110">
    <property type="component" value="Unassembled WGS sequence"/>
</dbReference>
<evidence type="ECO:0000313" key="1">
    <source>
        <dbReference type="EMBL" id="NQX31639.1"/>
    </source>
</evidence>
<keyword evidence="2" id="KW-1185">Reference proteome</keyword>
<gene>
    <name evidence="1" type="ORF">HQN85_07880</name>
</gene>
<protein>
    <submittedName>
        <fullName evidence="1">Uncharacterized protein</fullName>
    </submittedName>
</protein>
<evidence type="ECO:0000313" key="2">
    <source>
        <dbReference type="Proteomes" id="UP000762110"/>
    </source>
</evidence>
<accession>A0ABX2DET3</accession>
<organism evidence="1 2">
    <name type="scientific">Pedobacter boryungensis</name>
    <dbReference type="NCBI Taxonomy" id="869962"/>
    <lineage>
        <taxon>Bacteria</taxon>
        <taxon>Pseudomonadati</taxon>
        <taxon>Bacteroidota</taxon>
        <taxon>Sphingobacteriia</taxon>
        <taxon>Sphingobacteriales</taxon>
        <taxon>Sphingobacteriaceae</taxon>
        <taxon>Pedobacter</taxon>
    </lineage>
</organism>
<reference evidence="1 2" key="1">
    <citation type="submission" date="2020-05" db="EMBL/GenBank/DDBJ databases">
        <title>Description of Pedobacter foliorum sp. nov.</title>
        <authorList>
            <person name="Qi S."/>
            <person name="Carlier A."/>
            <person name="Cnockaert M."/>
            <person name="Vandamme P."/>
        </authorList>
    </citation>
    <scope>NUCLEOTIDE SEQUENCE [LARGE SCALE GENOMIC DNA]</scope>
    <source>
        <strain evidence="1 2">LMG 31300</strain>
    </source>
</reference>
<name>A0ABX2DET3_9SPHI</name>
<comment type="caution">
    <text evidence="1">The sequence shown here is derived from an EMBL/GenBank/DDBJ whole genome shotgun (WGS) entry which is preliminary data.</text>
</comment>